<name>A0A4R2RXU5_9BACL</name>
<sequence length="201" mass="21905">MKKVTIIGSISFVVIVLCGYFFFKAPLQHVFGIENAAVVIGDQTQVEADIKQFKSDLVSSETFKVKIATVNEKKVLVMDKASADKLLKRGAWEKVEADNVTTNPIASLPAVSSETGSLFAKTKVDNLQLKSSSKGNVSYQGNVIIGGSRQFADMFAIVDPSVWVSVEGDEKTMGIFHFSELEWPKRSEVANITSASTFSTK</sequence>
<dbReference type="Gene3D" id="2.40.40.60">
    <property type="match status" value="1"/>
</dbReference>
<keyword evidence="1" id="KW-1133">Transmembrane helix</keyword>
<dbReference type="EMBL" id="SLXV01000009">
    <property type="protein sequence ID" value="TCP69376.1"/>
    <property type="molecule type" value="Genomic_DNA"/>
</dbReference>
<keyword evidence="1" id="KW-0812">Transmembrane</keyword>
<keyword evidence="3" id="KW-1185">Reference proteome</keyword>
<feature type="transmembrane region" description="Helical" evidence="1">
    <location>
        <begin position="6"/>
        <end position="23"/>
    </location>
</feature>
<gene>
    <name evidence="2" type="ORF">EDD57_10934</name>
</gene>
<protein>
    <submittedName>
        <fullName evidence="2">Uncharacterized protein</fullName>
    </submittedName>
</protein>
<keyword evidence="1" id="KW-0472">Membrane</keyword>
<reference evidence="2 3" key="1">
    <citation type="submission" date="2019-03" db="EMBL/GenBank/DDBJ databases">
        <title>Genomic Encyclopedia of Type Strains, Phase IV (KMG-IV): sequencing the most valuable type-strain genomes for metagenomic binning, comparative biology and taxonomic classification.</title>
        <authorList>
            <person name="Goeker M."/>
        </authorList>
    </citation>
    <scope>NUCLEOTIDE SEQUENCE [LARGE SCALE GENOMIC DNA]</scope>
    <source>
        <strain evidence="2 3">DSM 46831</strain>
    </source>
</reference>
<evidence type="ECO:0000313" key="3">
    <source>
        <dbReference type="Proteomes" id="UP000294746"/>
    </source>
</evidence>
<dbReference type="Proteomes" id="UP000294746">
    <property type="component" value="Unassembled WGS sequence"/>
</dbReference>
<proteinExistence type="predicted"/>
<dbReference type="AlphaFoldDB" id="A0A4R2RXU5"/>
<accession>A0A4R2RXU5</accession>
<dbReference type="OrthoDB" id="2617138at2"/>
<comment type="caution">
    <text evidence="2">The sequence shown here is derived from an EMBL/GenBank/DDBJ whole genome shotgun (WGS) entry which is preliminary data.</text>
</comment>
<organism evidence="2 3">
    <name type="scientific">Baia soyae</name>
    <dbReference type="NCBI Taxonomy" id="1544746"/>
    <lineage>
        <taxon>Bacteria</taxon>
        <taxon>Bacillati</taxon>
        <taxon>Bacillota</taxon>
        <taxon>Bacilli</taxon>
        <taxon>Bacillales</taxon>
        <taxon>Thermoactinomycetaceae</taxon>
        <taxon>Baia</taxon>
    </lineage>
</organism>
<evidence type="ECO:0000256" key="1">
    <source>
        <dbReference type="SAM" id="Phobius"/>
    </source>
</evidence>
<dbReference type="RefSeq" id="WP_131848328.1">
    <property type="nucleotide sequence ID" value="NZ_SLXV01000009.1"/>
</dbReference>
<dbReference type="InterPro" id="IPR035253">
    <property type="entry name" value="Lipoprotein_22_bac"/>
</dbReference>
<evidence type="ECO:0000313" key="2">
    <source>
        <dbReference type="EMBL" id="TCP69376.1"/>
    </source>
</evidence>
<dbReference type="Pfam" id="PF17294">
    <property type="entry name" value="Lipoprotein_22"/>
    <property type="match status" value="1"/>
</dbReference>
<dbReference type="Gene3D" id="3.30.70.3060">
    <property type="match status" value="1"/>
</dbReference>